<dbReference type="Proteomes" id="UP001597135">
    <property type="component" value="Unassembled WGS sequence"/>
</dbReference>
<organism evidence="2 3">
    <name type="scientific">Litorisediminicola beolgyonensis</name>
    <dbReference type="NCBI Taxonomy" id="1173614"/>
    <lineage>
        <taxon>Bacteria</taxon>
        <taxon>Pseudomonadati</taxon>
        <taxon>Pseudomonadota</taxon>
        <taxon>Alphaproteobacteria</taxon>
        <taxon>Rhodobacterales</taxon>
        <taxon>Paracoccaceae</taxon>
        <taxon>Litorisediminicola</taxon>
    </lineage>
</organism>
<feature type="signal peptide" evidence="1">
    <location>
        <begin position="1"/>
        <end position="21"/>
    </location>
</feature>
<name>A0ABW3ZLE6_9RHOB</name>
<keyword evidence="1" id="KW-0732">Signal</keyword>
<proteinExistence type="predicted"/>
<evidence type="ECO:0000256" key="1">
    <source>
        <dbReference type="SAM" id="SignalP"/>
    </source>
</evidence>
<comment type="caution">
    <text evidence="2">The sequence shown here is derived from an EMBL/GenBank/DDBJ whole genome shotgun (WGS) entry which is preliminary data.</text>
</comment>
<evidence type="ECO:0000313" key="2">
    <source>
        <dbReference type="EMBL" id="MFD1343672.1"/>
    </source>
</evidence>
<accession>A0ABW3ZLE6</accession>
<dbReference type="RefSeq" id="WP_386804822.1">
    <property type="nucleotide sequence ID" value="NZ_JBHTMU010000028.1"/>
</dbReference>
<evidence type="ECO:0000313" key="3">
    <source>
        <dbReference type="Proteomes" id="UP001597135"/>
    </source>
</evidence>
<reference evidence="3" key="1">
    <citation type="journal article" date="2019" name="Int. J. Syst. Evol. Microbiol.">
        <title>The Global Catalogue of Microorganisms (GCM) 10K type strain sequencing project: providing services to taxonomists for standard genome sequencing and annotation.</title>
        <authorList>
            <consortium name="The Broad Institute Genomics Platform"/>
            <consortium name="The Broad Institute Genome Sequencing Center for Infectious Disease"/>
            <person name="Wu L."/>
            <person name="Ma J."/>
        </authorList>
    </citation>
    <scope>NUCLEOTIDE SEQUENCE [LARGE SCALE GENOMIC DNA]</scope>
    <source>
        <strain evidence="3">CCUG 62953</strain>
    </source>
</reference>
<dbReference type="EMBL" id="JBHTMU010000028">
    <property type="protein sequence ID" value="MFD1343672.1"/>
    <property type="molecule type" value="Genomic_DNA"/>
</dbReference>
<sequence length="112" mass="11754">MRLLTFSGAVALALTAGPALAWDDSYKGDATHNPNSNVLMHSVPNVENNCPAGQQPVMMGGVICCGEPNAGPYVNRAGGTKRYAAKAHRHSYAPVGEKGVYAPIGEKGVIYR</sequence>
<keyword evidence="3" id="KW-1185">Reference proteome</keyword>
<protein>
    <submittedName>
        <fullName evidence="2">Uncharacterized protein</fullName>
    </submittedName>
</protein>
<gene>
    <name evidence="2" type="ORF">ACFQ4E_14680</name>
</gene>
<feature type="chain" id="PRO_5046558354" evidence="1">
    <location>
        <begin position="22"/>
        <end position="112"/>
    </location>
</feature>